<gene>
    <name evidence="7" type="ORF">Zmor_002444</name>
</gene>
<keyword evidence="6" id="KW-0675">Receptor</keyword>
<evidence type="ECO:0000256" key="5">
    <source>
        <dbReference type="ARBA" id="ARBA00023136"/>
    </source>
</evidence>
<feature type="transmembrane region" description="Helical" evidence="6">
    <location>
        <begin position="60"/>
        <end position="81"/>
    </location>
</feature>
<comment type="caution">
    <text evidence="6">Lacks conserved residue(s) required for the propagation of feature annotation.</text>
</comment>
<feature type="transmembrane region" description="Helical" evidence="6">
    <location>
        <begin position="220"/>
        <end position="243"/>
    </location>
</feature>
<name>A0AA38JBM8_9CUCU</name>
<feature type="transmembrane region" description="Helical" evidence="6">
    <location>
        <begin position="325"/>
        <end position="349"/>
    </location>
</feature>
<dbReference type="AlphaFoldDB" id="A0AA38JBM8"/>
<evidence type="ECO:0000256" key="2">
    <source>
        <dbReference type="ARBA" id="ARBA00022475"/>
    </source>
</evidence>
<dbReference type="InterPro" id="IPR013604">
    <property type="entry name" value="7TM_chemorcpt"/>
</dbReference>
<evidence type="ECO:0000256" key="6">
    <source>
        <dbReference type="RuleBase" id="RU363108"/>
    </source>
</evidence>
<feature type="transmembrane region" description="Helical" evidence="6">
    <location>
        <begin position="249"/>
        <end position="267"/>
    </location>
</feature>
<reference evidence="7" key="1">
    <citation type="journal article" date="2023" name="G3 (Bethesda)">
        <title>Whole genome assemblies of Zophobas morio and Tenebrio molitor.</title>
        <authorList>
            <person name="Kaur S."/>
            <person name="Stinson S.A."/>
            <person name="diCenzo G.C."/>
        </authorList>
    </citation>
    <scope>NUCLEOTIDE SEQUENCE</scope>
    <source>
        <strain evidence="7">QUZm001</strain>
    </source>
</reference>
<comment type="caution">
    <text evidence="7">The sequence shown here is derived from an EMBL/GenBank/DDBJ whole genome shotgun (WGS) entry which is preliminary data.</text>
</comment>
<keyword evidence="6" id="KW-0807">Transducer</keyword>
<evidence type="ECO:0000313" key="8">
    <source>
        <dbReference type="Proteomes" id="UP001168821"/>
    </source>
</evidence>
<comment type="subcellular location">
    <subcellularLocation>
        <location evidence="1 6">Cell membrane</location>
        <topology evidence="1 6">Multi-pass membrane protein</topology>
    </subcellularLocation>
</comment>
<dbReference type="Proteomes" id="UP001168821">
    <property type="component" value="Unassembled WGS sequence"/>
</dbReference>
<feature type="transmembrane region" description="Helical" evidence="6">
    <location>
        <begin position="34"/>
        <end position="53"/>
    </location>
</feature>
<evidence type="ECO:0000313" key="7">
    <source>
        <dbReference type="EMBL" id="KAJ3667034.1"/>
    </source>
</evidence>
<evidence type="ECO:0000256" key="1">
    <source>
        <dbReference type="ARBA" id="ARBA00004651"/>
    </source>
</evidence>
<keyword evidence="5 6" id="KW-0472">Membrane</keyword>
<proteinExistence type="inferred from homology"/>
<feature type="transmembrane region" description="Helical" evidence="6">
    <location>
        <begin position="147"/>
        <end position="173"/>
    </location>
</feature>
<protein>
    <recommendedName>
        <fullName evidence="6">Gustatory receptor</fullName>
    </recommendedName>
</protein>
<keyword evidence="3 6" id="KW-0812">Transmembrane</keyword>
<dbReference type="GO" id="GO:0007165">
    <property type="term" value="P:signal transduction"/>
    <property type="evidence" value="ECO:0007669"/>
    <property type="project" value="UniProtKB-KW"/>
</dbReference>
<feature type="transmembrane region" description="Helical" evidence="6">
    <location>
        <begin position="7"/>
        <end position="28"/>
    </location>
</feature>
<keyword evidence="4 6" id="KW-1133">Transmembrane helix</keyword>
<feature type="transmembrane region" description="Helical" evidence="6">
    <location>
        <begin position="117"/>
        <end position="141"/>
    </location>
</feature>
<comment type="function">
    <text evidence="6">Gustatory receptor which mediates acceptance or avoidance behavior, depending on its substrates.</text>
</comment>
<dbReference type="GO" id="GO:0050909">
    <property type="term" value="P:sensory perception of taste"/>
    <property type="evidence" value="ECO:0007669"/>
    <property type="project" value="InterPro"/>
</dbReference>
<accession>A0AA38JBM8</accession>
<dbReference type="GO" id="GO:0005886">
    <property type="term" value="C:plasma membrane"/>
    <property type="evidence" value="ECO:0007669"/>
    <property type="project" value="UniProtKB-SubCell"/>
</dbReference>
<evidence type="ECO:0000256" key="3">
    <source>
        <dbReference type="ARBA" id="ARBA00022692"/>
    </source>
</evidence>
<keyword evidence="8" id="KW-1185">Reference proteome</keyword>
<sequence>MSSPKNLLAIALPIFKIWKYSGLPVYYVPPKCSYFAVGVHVVNVVVYMMFVGVQKTIYSSVCLLQIGSVVAQNIGLIFFTYKNKNNIESIFVDLVSVESSLSLLSKNKLIFVKVVKYLAIYTTTQFLWMTSTTIINIYIGFNNSYQVIFVVCYLAAQVYNFNLDLLLFLILLVMREFFAKLIFLIRTDASLGTRLNDVVNIYSSLYNLNVKVLKSFEGLLLLKIFSDCIGSATSIFYGFYALMVLETGLWVYCMIVLGLLFFQAAIWTSEICLTTLFGNLSTQGFSFFEELDEMITRRKTFATPSYKFLEGLSLRLRNESNVFQVYGLFPINCTLIYSMAVAIVTYLTYLVQFTQKDVISSDKFM</sequence>
<evidence type="ECO:0000256" key="4">
    <source>
        <dbReference type="ARBA" id="ARBA00022989"/>
    </source>
</evidence>
<dbReference type="EMBL" id="JALNTZ010000001">
    <property type="protein sequence ID" value="KAJ3667034.1"/>
    <property type="molecule type" value="Genomic_DNA"/>
</dbReference>
<keyword evidence="2 6" id="KW-1003">Cell membrane</keyword>
<comment type="similarity">
    <text evidence="6">Belongs to the insect chemoreceptor superfamily. Gustatory receptor (GR) family.</text>
</comment>
<dbReference type="Pfam" id="PF08395">
    <property type="entry name" value="7tm_7"/>
    <property type="match status" value="1"/>
</dbReference>
<organism evidence="7 8">
    <name type="scientific">Zophobas morio</name>
    <dbReference type="NCBI Taxonomy" id="2755281"/>
    <lineage>
        <taxon>Eukaryota</taxon>
        <taxon>Metazoa</taxon>
        <taxon>Ecdysozoa</taxon>
        <taxon>Arthropoda</taxon>
        <taxon>Hexapoda</taxon>
        <taxon>Insecta</taxon>
        <taxon>Pterygota</taxon>
        <taxon>Neoptera</taxon>
        <taxon>Endopterygota</taxon>
        <taxon>Coleoptera</taxon>
        <taxon>Polyphaga</taxon>
        <taxon>Cucujiformia</taxon>
        <taxon>Tenebrionidae</taxon>
        <taxon>Zophobas</taxon>
    </lineage>
</organism>